<proteinExistence type="predicted"/>
<dbReference type="AlphaFoldDB" id="A0A1G6AAE8"/>
<name>A0A1G6AAE8_9BACT</name>
<reference evidence="1 2" key="1">
    <citation type="submission" date="2016-10" db="EMBL/GenBank/DDBJ databases">
        <authorList>
            <person name="de Groot N.N."/>
        </authorList>
    </citation>
    <scope>NUCLEOTIDE SEQUENCE [LARGE SCALE GENOMIC DNA]</scope>
    <source>
        <strain evidence="1 2">ASO4-2</strain>
    </source>
</reference>
<protein>
    <submittedName>
        <fullName evidence="1">Uncharacterized protein</fullName>
    </submittedName>
</protein>
<evidence type="ECO:0000313" key="2">
    <source>
        <dbReference type="Proteomes" id="UP000198771"/>
    </source>
</evidence>
<keyword evidence="2" id="KW-1185">Reference proteome</keyword>
<dbReference type="STRING" id="617002.SAMN05660653_00285"/>
<dbReference type="Proteomes" id="UP000198771">
    <property type="component" value="Unassembled WGS sequence"/>
</dbReference>
<gene>
    <name evidence="1" type="ORF">SAMN05660653_00285</name>
</gene>
<sequence length="54" mass="6457">MKSMKLFFKDFHLVSKECFIVTDYLGHFVRDFFDKVQVVLTAHSFRVLTIVKED</sequence>
<dbReference type="EMBL" id="FMXO01000001">
    <property type="protein sequence ID" value="SDB05394.1"/>
    <property type="molecule type" value="Genomic_DNA"/>
</dbReference>
<evidence type="ECO:0000313" key="1">
    <source>
        <dbReference type="EMBL" id="SDB05394.1"/>
    </source>
</evidence>
<accession>A0A1G6AAE8</accession>
<organism evidence="1 2">
    <name type="scientific">Desulfonatronum thiosulfatophilum</name>
    <dbReference type="NCBI Taxonomy" id="617002"/>
    <lineage>
        <taxon>Bacteria</taxon>
        <taxon>Pseudomonadati</taxon>
        <taxon>Thermodesulfobacteriota</taxon>
        <taxon>Desulfovibrionia</taxon>
        <taxon>Desulfovibrionales</taxon>
        <taxon>Desulfonatronaceae</taxon>
        <taxon>Desulfonatronum</taxon>
    </lineage>
</organism>